<dbReference type="InterPro" id="IPR016187">
    <property type="entry name" value="CTDL_fold"/>
</dbReference>
<dbReference type="PROSITE" id="PS50041">
    <property type="entry name" value="C_TYPE_LECTIN_2"/>
    <property type="match status" value="1"/>
</dbReference>
<dbReference type="Gene3D" id="3.10.100.10">
    <property type="entry name" value="Mannose-Binding Protein A, subunit A"/>
    <property type="match status" value="1"/>
</dbReference>
<evidence type="ECO:0000256" key="6">
    <source>
        <dbReference type="SAM" id="MobiDB-lite"/>
    </source>
</evidence>
<evidence type="ECO:0000256" key="4">
    <source>
        <dbReference type="ARBA" id="ARBA00022734"/>
    </source>
</evidence>
<evidence type="ECO:0000256" key="3">
    <source>
        <dbReference type="ARBA" id="ARBA00022729"/>
    </source>
</evidence>
<evidence type="ECO:0000256" key="2">
    <source>
        <dbReference type="ARBA" id="ARBA00022525"/>
    </source>
</evidence>
<dbReference type="InterPro" id="IPR051663">
    <property type="entry name" value="CLec_Tetranectin-domain"/>
</dbReference>
<evidence type="ECO:0000313" key="9">
    <source>
        <dbReference type="EMBL" id="GFS19945.1"/>
    </source>
</evidence>
<dbReference type="Pfam" id="PF00059">
    <property type="entry name" value="Lectin_C"/>
    <property type="match status" value="1"/>
</dbReference>
<feature type="signal peptide" evidence="7">
    <location>
        <begin position="1"/>
        <end position="26"/>
    </location>
</feature>
<dbReference type="EMBL" id="BMAT01006783">
    <property type="protein sequence ID" value="GFS19945.1"/>
    <property type="molecule type" value="Genomic_DNA"/>
</dbReference>
<dbReference type="Proteomes" id="UP000762676">
    <property type="component" value="Unassembled WGS sequence"/>
</dbReference>
<dbReference type="GO" id="GO:0008083">
    <property type="term" value="F:growth factor activity"/>
    <property type="evidence" value="ECO:0007669"/>
    <property type="project" value="TreeGrafter"/>
</dbReference>
<dbReference type="PANTHER" id="PTHR22799:SF1">
    <property type="entry name" value="C-TYPE LECTIN DOMAIN FAMILY 11 MEMBER A"/>
    <property type="match status" value="1"/>
</dbReference>
<dbReference type="SUPFAM" id="SSF56436">
    <property type="entry name" value="C-type lectin-like"/>
    <property type="match status" value="1"/>
</dbReference>
<dbReference type="SMART" id="SM00034">
    <property type="entry name" value="CLECT"/>
    <property type="match status" value="1"/>
</dbReference>
<accession>A0AAV4JCD5</accession>
<comment type="subcellular location">
    <subcellularLocation>
        <location evidence="1">Secreted</location>
    </subcellularLocation>
</comment>
<proteinExistence type="predicted"/>
<evidence type="ECO:0000256" key="5">
    <source>
        <dbReference type="SAM" id="Coils"/>
    </source>
</evidence>
<evidence type="ECO:0000259" key="8">
    <source>
        <dbReference type="PROSITE" id="PS50041"/>
    </source>
</evidence>
<sequence>MTLWTSRLSGSLGLTLVSILTCLGKAMESPVSLEVSMPNTPSEAITISCFFDPSLTSFYKMDALKIYRSKLNSKKNSFQTLASIDRWNTNAHLFGRLDADHFDISGIFGFENSTSSLSLSWTAAAVLSQNDHSPPRYKCAASVTSQTGQELTISEIVTIVPKEITQCQGKNVDSLFNKMDNLDQIISGMDVIGTELIKRTDNFVKAVNASSQDVSYKLSMEMQTLTTDIAQKMNNTFKDLETKLERTESNMNNFVQIVTGVMQSLQHTLTLQASAIRRLETGSMFDVSHEFRGHHYLLSQSEEPFDIQAAEAFCESFGGYLVEIDDQQEYDFLFKFVKLKGGAHYFATGTNDIDQEGRFMFYHSKKPITFENWDSAEPNNSYGNENCVAINVHTGGMDDIVCDARMKYTKLWRTSEELELTNTEKKEDEEEEDEEEEEEDEEEKEEEEEEEEEERRRRRRTRRTRRTTRRTKLFFFLQQTPGDKKTASERTF</sequence>
<feature type="compositionally biased region" description="Basic residues" evidence="6">
    <location>
        <begin position="456"/>
        <end position="472"/>
    </location>
</feature>
<keyword evidence="5" id="KW-0175">Coiled coil</keyword>
<organism evidence="9 10">
    <name type="scientific">Elysia marginata</name>
    <dbReference type="NCBI Taxonomy" id="1093978"/>
    <lineage>
        <taxon>Eukaryota</taxon>
        <taxon>Metazoa</taxon>
        <taxon>Spiralia</taxon>
        <taxon>Lophotrochozoa</taxon>
        <taxon>Mollusca</taxon>
        <taxon>Gastropoda</taxon>
        <taxon>Heterobranchia</taxon>
        <taxon>Euthyneura</taxon>
        <taxon>Panpulmonata</taxon>
        <taxon>Sacoglossa</taxon>
        <taxon>Placobranchoidea</taxon>
        <taxon>Plakobranchidae</taxon>
        <taxon>Elysia</taxon>
    </lineage>
</organism>
<feature type="region of interest" description="Disordered" evidence="6">
    <location>
        <begin position="419"/>
        <end position="492"/>
    </location>
</feature>
<keyword evidence="3 7" id="KW-0732">Signal</keyword>
<protein>
    <submittedName>
        <fullName evidence="9">Collectin-11</fullName>
    </submittedName>
</protein>
<dbReference type="InterPro" id="IPR001304">
    <property type="entry name" value="C-type_lectin-like"/>
</dbReference>
<name>A0AAV4JCD5_9GAST</name>
<feature type="compositionally biased region" description="Basic and acidic residues" evidence="6">
    <location>
        <begin position="482"/>
        <end position="492"/>
    </location>
</feature>
<keyword evidence="10" id="KW-1185">Reference proteome</keyword>
<reference evidence="9 10" key="1">
    <citation type="journal article" date="2021" name="Elife">
        <title>Chloroplast acquisition without the gene transfer in kleptoplastic sea slugs, Plakobranchus ocellatus.</title>
        <authorList>
            <person name="Maeda T."/>
            <person name="Takahashi S."/>
            <person name="Yoshida T."/>
            <person name="Shimamura S."/>
            <person name="Takaki Y."/>
            <person name="Nagai Y."/>
            <person name="Toyoda A."/>
            <person name="Suzuki Y."/>
            <person name="Arimoto A."/>
            <person name="Ishii H."/>
            <person name="Satoh N."/>
            <person name="Nishiyama T."/>
            <person name="Hasebe M."/>
            <person name="Maruyama T."/>
            <person name="Minagawa J."/>
            <person name="Obokata J."/>
            <person name="Shigenobu S."/>
        </authorList>
    </citation>
    <scope>NUCLEOTIDE SEQUENCE [LARGE SCALE GENOMIC DNA]</scope>
</reference>
<feature type="domain" description="C-type lectin" evidence="8">
    <location>
        <begin position="291"/>
        <end position="408"/>
    </location>
</feature>
<feature type="coiled-coil region" evidence="5">
    <location>
        <begin position="230"/>
        <end position="257"/>
    </location>
</feature>
<dbReference type="GO" id="GO:0030246">
    <property type="term" value="F:carbohydrate binding"/>
    <property type="evidence" value="ECO:0007669"/>
    <property type="project" value="UniProtKB-KW"/>
</dbReference>
<keyword evidence="4" id="KW-0430">Lectin</keyword>
<feature type="compositionally biased region" description="Acidic residues" evidence="6">
    <location>
        <begin position="427"/>
        <end position="453"/>
    </location>
</feature>
<gene>
    <name evidence="9" type="ORF">ElyMa_003302300</name>
</gene>
<dbReference type="CDD" id="cd00037">
    <property type="entry name" value="CLECT"/>
    <property type="match status" value="1"/>
</dbReference>
<dbReference type="PANTHER" id="PTHR22799">
    <property type="entry name" value="TETRANECTIN-RELATED"/>
    <property type="match status" value="1"/>
</dbReference>
<feature type="chain" id="PRO_5043427822" evidence="7">
    <location>
        <begin position="27"/>
        <end position="492"/>
    </location>
</feature>
<comment type="caution">
    <text evidence="9">The sequence shown here is derived from an EMBL/GenBank/DDBJ whole genome shotgun (WGS) entry which is preliminary data.</text>
</comment>
<dbReference type="GO" id="GO:0005615">
    <property type="term" value="C:extracellular space"/>
    <property type="evidence" value="ECO:0007669"/>
    <property type="project" value="TreeGrafter"/>
</dbReference>
<evidence type="ECO:0000256" key="7">
    <source>
        <dbReference type="SAM" id="SignalP"/>
    </source>
</evidence>
<dbReference type="InterPro" id="IPR016186">
    <property type="entry name" value="C-type_lectin-like/link_sf"/>
</dbReference>
<keyword evidence="2" id="KW-0964">Secreted</keyword>
<evidence type="ECO:0000313" key="10">
    <source>
        <dbReference type="Proteomes" id="UP000762676"/>
    </source>
</evidence>
<evidence type="ECO:0000256" key="1">
    <source>
        <dbReference type="ARBA" id="ARBA00004613"/>
    </source>
</evidence>
<dbReference type="AlphaFoldDB" id="A0AAV4JCD5"/>